<protein>
    <submittedName>
        <fullName evidence="1">Uncharacterized protein</fullName>
    </submittedName>
</protein>
<reference evidence="1 2" key="1">
    <citation type="submission" date="2017-08" db="EMBL/GenBank/DDBJ databases">
        <title>Burning lignite coal seam in the remote Altai Mountains harbors a hydrogen-driven thermophilic microbial community.</title>
        <authorList>
            <person name="Kadnikov V.V."/>
            <person name="Mardanov A.V."/>
            <person name="Ivasenko D."/>
            <person name="Beletsky A.V."/>
            <person name="Karnachuk O.V."/>
            <person name="Ravin N.V."/>
        </authorList>
    </citation>
    <scope>NUCLEOTIDE SEQUENCE [LARGE SCALE GENOMIC DNA]</scope>
    <source>
        <strain evidence="1">AL33</strain>
    </source>
</reference>
<evidence type="ECO:0000313" key="2">
    <source>
        <dbReference type="Proteomes" id="UP000244180"/>
    </source>
</evidence>
<accession>A0A2T5G4P5</accession>
<gene>
    <name evidence="1" type="ORF">HSCHL_1387</name>
</gene>
<name>A0A2T5G4P5_HYDSH</name>
<sequence length="143" mass="17004">MIDEAIEQLEPEERRIIERIRSMPDLDLQFKDFESDPVQNLRDLVKIWREIHPEDVEDKQKIPNVTSDSPELKKKLKVDDHTIDRELILSHLDEIERRLGAIERHLALITGFGLEELLLLRRLKERPEIISLLMEQLRQGLEK</sequence>
<comment type="caution">
    <text evidence="1">The sequence shown here is derived from an EMBL/GenBank/DDBJ whole genome shotgun (WGS) entry which is preliminary data.</text>
</comment>
<proteinExistence type="predicted"/>
<dbReference type="AlphaFoldDB" id="A0A2T5G4P5"/>
<organism evidence="1 2">
    <name type="scientific">Hydrogenibacillus schlegelii</name>
    <name type="common">Bacillus schlegelii</name>
    <dbReference type="NCBI Taxonomy" id="1484"/>
    <lineage>
        <taxon>Bacteria</taxon>
        <taxon>Bacillati</taxon>
        <taxon>Bacillota</taxon>
        <taxon>Bacilli</taxon>
        <taxon>Bacillales</taxon>
        <taxon>Bacillales Family X. Incertae Sedis</taxon>
        <taxon>Hydrogenibacillus</taxon>
    </lineage>
</organism>
<dbReference type="EMBL" id="PEBV01000049">
    <property type="protein sequence ID" value="PTQ51170.1"/>
    <property type="molecule type" value="Genomic_DNA"/>
</dbReference>
<evidence type="ECO:0000313" key="1">
    <source>
        <dbReference type="EMBL" id="PTQ51170.1"/>
    </source>
</evidence>
<dbReference type="Proteomes" id="UP000244180">
    <property type="component" value="Unassembled WGS sequence"/>
</dbReference>